<gene>
    <name evidence="1" type="ORF">Pan97_43960</name>
</gene>
<accession>A0A518CDN0</accession>
<evidence type="ECO:0000313" key="1">
    <source>
        <dbReference type="EMBL" id="QDU77329.1"/>
    </source>
</evidence>
<protein>
    <submittedName>
        <fullName evidence="1">Uncharacterized protein</fullName>
    </submittedName>
</protein>
<dbReference type="AlphaFoldDB" id="A0A518CDN0"/>
<sequence>MERFSARCQALLFLFVVCLLGMTTSRSVGAELPLPLTENGFEKFGSKWILTEELNLKRDMDALEDVVKRIIPLRRQIDLAVADNASRWQKQQATSKLIDQIANIMRRSAVGTDEEKKVQKQVDQLKQASRELRDGVDPKRFGAQPHMRAMLESLTLMHQQASVLAVRVERDSAQINEAYQKLSNTTHRWLEEHPELCIGPLFRAEQVDQVVRKARASIDFDEVPMYLQGDQKRVGVVLSDQFPTVLTICPEDNRLILTSNMAYTVGLRHLGDTQLVTLPCGLETKARTAKLPQLRMGSANLLDVSVIVLEPSDEHLGGFIGLKLLQAWNPTFAQSGISLSLDASNQASTASR</sequence>
<proteinExistence type="predicted"/>
<evidence type="ECO:0000313" key="2">
    <source>
        <dbReference type="Proteomes" id="UP000318626"/>
    </source>
</evidence>
<dbReference type="Proteomes" id="UP000318626">
    <property type="component" value="Chromosome"/>
</dbReference>
<keyword evidence="2" id="KW-1185">Reference proteome</keyword>
<organism evidence="1 2">
    <name type="scientific">Bremerella volcania</name>
    <dbReference type="NCBI Taxonomy" id="2527984"/>
    <lineage>
        <taxon>Bacteria</taxon>
        <taxon>Pseudomonadati</taxon>
        <taxon>Planctomycetota</taxon>
        <taxon>Planctomycetia</taxon>
        <taxon>Pirellulales</taxon>
        <taxon>Pirellulaceae</taxon>
        <taxon>Bremerella</taxon>
    </lineage>
</organism>
<reference evidence="2" key="1">
    <citation type="submission" date="2019-02" db="EMBL/GenBank/DDBJ databases">
        <title>Deep-cultivation of Planctomycetes and their phenomic and genomic characterization uncovers novel biology.</title>
        <authorList>
            <person name="Wiegand S."/>
            <person name="Jogler M."/>
            <person name="Boedeker C."/>
            <person name="Pinto D."/>
            <person name="Vollmers J."/>
            <person name="Rivas-Marin E."/>
            <person name="Kohn T."/>
            <person name="Peeters S.H."/>
            <person name="Heuer A."/>
            <person name="Rast P."/>
            <person name="Oberbeckmann S."/>
            <person name="Bunk B."/>
            <person name="Jeske O."/>
            <person name="Meyerdierks A."/>
            <person name="Storesund J.E."/>
            <person name="Kallscheuer N."/>
            <person name="Luecker S."/>
            <person name="Lage O.M."/>
            <person name="Pohl T."/>
            <person name="Merkel B.J."/>
            <person name="Hornburger P."/>
            <person name="Mueller R.-W."/>
            <person name="Bruemmer F."/>
            <person name="Labrenz M."/>
            <person name="Spormann A.M."/>
            <person name="Op den Camp H."/>
            <person name="Overmann J."/>
            <person name="Amann R."/>
            <person name="Jetten M.S.M."/>
            <person name="Mascher T."/>
            <person name="Medema M.H."/>
            <person name="Devos D.P."/>
            <person name="Kaster A.-K."/>
            <person name="Ovreas L."/>
            <person name="Rohde M."/>
            <person name="Galperin M.Y."/>
            <person name="Jogler C."/>
        </authorList>
    </citation>
    <scope>NUCLEOTIDE SEQUENCE [LARGE SCALE GENOMIC DNA]</scope>
    <source>
        <strain evidence="2">Pan97</strain>
    </source>
</reference>
<name>A0A518CDN0_9BACT</name>
<dbReference type="EMBL" id="CP036289">
    <property type="protein sequence ID" value="QDU77329.1"/>
    <property type="molecule type" value="Genomic_DNA"/>
</dbReference>
<dbReference type="KEGG" id="bvo:Pan97_43960"/>